<evidence type="ECO:0000313" key="2">
    <source>
        <dbReference type="Proteomes" id="UP000239757"/>
    </source>
</evidence>
<dbReference type="Proteomes" id="UP000239757">
    <property type="component" value="Unassembled WGS sequence"/>
</dbReference>
<gene>
    <name evidence="1" type="ORF">GOBAR_AA13519</name>
</gene>
<sequence length="170" mass="19994">MPLEWDLTLRATSRRAMVGTSCWLREEGAVSKLDDICRSFCSGPQEWILRELLLIMLLFRIWEYRLALMDKVARSHKTPKLECLEVGEPTSYTTKLQNNMMQRIRRSLGFSYGIELATNMDYPWVVMEDFNKILFSHEKQGDSSEMNSLVDDFQTVLEDIELYDLRYVGY</sequence>
<accession>A0A2P5XUZ4</accession>
<proteinExistence type="predicted"/>
<dbReference type="AlphaFoldDB" id="A0A2P5XUZ4"/>
<dbReference type="EMBL" id="KZ664180">
    <property type="protein sequence ID" value="PPS07124.1"/>
    <property type="molecule type" value="Genomic_DNA"/>
</dbReference>
<name>A0A2P5XUZ4_GOSBA</name>
<dbReference type="OrthoDB" id="1750221at2759"/>
<reference evidence="1 2" key="1">
    <citation type="submission" date="2015-01" db="EMBL/GenBank/DDBJ databases">
        <title>Genome of allotetraploid Gossypium barbadense reveals genomic plasticity and fiber elongation in cotton evolution.</title>
        <authorList>
            <person name="Chen X."/>
            <person name="Liu X."/>
            <person name="Zhao B."/>
            <person name="Zheng H."/>
            <person name="Hu Y."/>
            <person name="Lu G."/>
            <person name="Yang C."/>
            <person name="Chen J."/>
            <person name="Shan C."/>
            <person name="Zhang L."/>
            <person name="Zhou Y."/>
            <person name="Wang L."/>
            <person name="Guo W."/>
            <person name="Bai Y."/>
            <person name="Ruan J."/>
            <person name="Shangguan X."/>
            <person name="Mao Y."/>
            <person name="Jiang J."/>
            <person name="Zhu Y."/>
            <person name="Lei J."/>
            <person name="Kang H."/>
            <person name="Chen S."/>
            <person name="He X."/>
            <person name="Wang R."/>
            <person name="Wang Y."/>
            <person name="Chen J."/>
            <person name="Wang L."/>
            <person name="Yu S."/>
            <person name="Wang B."/>
            <person name="Wei J."/>
            <person name="Song S."/>
            <person name="Lu X."/>
            <person name="Gao Z."/>
            <person name="Gu W."/>
            <person name="Deng X."/>
            <person name="Ma D."/>
            <person name="Wang S."/>
            <person name="Liang W."/>
            <person name="Fang L."/>
            <person name="Cai C."/>
            <person name="Zhu X."/>
            <person name="Zhou B."/>
            <person name="Zhang Y."/>
            <person name="Chen Z."/>
            <person name="Xu S."/>
            <person name="Zhu R."/>
            <person name="Wang S."/>
            <person name="Zhang T."/>
            <person name="Zhao G."/>
        </authorList>
    </citation>
    <scope>NUCLEOTIDE SEQUENCE [LARGE SCALE GENOMIC DNA]</scope>
    <source>
        <strain evidence="2">cv. Xinhai21</strain>
        <tissue evidence="1">Leaf</tissue>
    </source>
</reference>
<evidence type="ECO:0000313" key="1">
    <source>
        <dbReference type="EMBL" id="PPS07124.1"/>
    </source>
</evidence>
<organism evidence="1 2">
    <name type="scientific">Gossypium barbadense</name>
    <name type="common">Sea Island cotton</name>
    <name type="synonym">Hibiscus barbadensis</name>
    <dbReference type="NCBI Taxonomy" id="3634"/>
    <lineage>
        <taxon>Eukaryota</taxon>
        <taxon>Viridiplantae</taxon>
        <taxon>Streptophyta</taxon>
        <taxon>Embryophyta</taxon>
        <taxon>Tracheophyta</taxon>
        <taxon>Spermatophyta</taxon>
        <taxon>Magnoliopsida</taxon>
        <taxon>eudicotyledons</taxon>
        <taxon>Gunneridae</taxon>
        <taxon>Pentapetalae</taxon>
        <taxon>rosids</taxon>
        <taxon>malvids</taxon>
        <taxon>Malvales</taxon>
        <taxon>Malvaceae</taxon>
        <taxon>Malvoideae</taxon>
        <taxon>Gossypium</taxon>
    </lineage>
</organism>
<protein>
    <submittedName>
        <fullName evidence="1">Uncharacterized protein</fullName>
    </submittedName>
</protein>